<organism evidence="2 3">
    <name type="scientific">Athelia psychrophila</name>
    <dbReference type="NCBI Taxonomy" id="1759441"/>
    <lineage>
        <taxon>Eukaryota</taxon>
        <taxon>Fungi</taxon>
        <taxon>Dikarya</taxon>
        <taxon>Basidiomycota</taxon>
        <taxon>Agaricomycotina</taxon>
        <taxon>Agaricomycetes</taxon>
        <taxon>Agaricomycetidae</taxon>
        <taxon>Atheliales</taxon>
        <taxon>Atheliaceae</taxon>
        <taxon>Athelia</taxon>
    </lineage>
</organism>
<dbReference type="Pfam" id="PF00400">
    <property type="entry name" value="WD40"/>
    <property type="match status" value="8"/>
</dbReference>
<gene>
    <name evidence="2" type="ORF">FIBSPDRAFT_803283</name>
</gene>
<dbReference type="EMBL" id="KV417729">
    <property type="protein sequence ID" value="KZP08177.1"/>
    <property type="molecule type" value="Genomic_DNA"/>
</dbReference>
<evidence type="ECO:0000313" key="3">
    <source>
        <dbReference type="Proteomes" id="UP000076532"/>
    </source>
</evidence>
<dbReference type="PANTHER" id="PTHR19879">
    <property type="entry name" value="TRANSCRIPTION INITIATION FACTOR TFIID"/>
    <property type="match status" value="1"/>
</dbReference>
<proteinExistence type="predicted"/>
<dbReference type="SUPFAM" id="SSF50978">
    <property type="entry name" value="WD40 repeat-like"/>
    <property type="match status" value="1"/>
</dbReference>
<dbReference type="CDD" id="cd00200">
    <property type="entry name" value="WD40"/>
    <property type="match status" value="1"/>
</dbReference>
<feature type="repeat" description="WD" evidence="1">
    <location>
        <begin position="26"/>
        <end position="56"/>
    </location>
</feature>
<dbReference type="InterPro" id="IPR036322">
    <property type="entry name" value="WD40_repeat_dom_sf"/>
</dbReference>
<feature type="repeat" description="WD" evidence="1">
    <location>
        <begin position="196"/>
        <end position="226"/>
    </location>
</feature>
<protein>
    <submittedName>
        <fullName evidence="2">WD40 repeat-like protein</fullName>
    </submittedName>
</protein>
<evidence type="ECO:0000256" key="1">
    <source>
        <dbReference type="PROSITE-ProRule" id="PRU00221"/>
    </source>
</evidence>
<dbReference type="InterPro" id="IPR001680">
    <property type="entry name" value="WD40_rpt"/>
</dbReference>
<reference evidence="2 3" key="1">
    <citation type="journal article" date="2016" name="Mol. Biol. Evol.">
        <title>Comparative Genomics of Early-Diverging Mushroom-Forming Fungi Provides Insights into the Origins of Lignocellulose Decay Capabilities.</title>
        <authorList>
            <person name="Nagy L.G."/>
            <person name="Riley R."/>
            <person name="Tritt A."/>
            <person name="Adam C."/>
            <person name="Daum C."/>
            <person name="Floudas D."/>
            <person name="Sun H."/>
            <person name="Yadav J.S."/>
            <person name="Pangilinan J."/>
            <person name="Larsson K.H."/>
            <person name="Matsuura K."/>
            <person name="Barry K."/>
            <person name="Labutti K."/>
            <person name="Kuo R."/>
            <person name="Ohm R.A."/>
            <person name="Bhattacharya S.S."/>
            <person name="Shirouzu T."/>
            <person name="Yoshinaga Y."/>
            <person name="Martin F.M."/>
            <person name="Grigoriev I.V."/>
            <person name="Hibbett D.S."/>
        </authorList>
    </citation>
    <scope>NUCLEOTIDE SEQUENCE [LARGE SCALE GENOMIC DNA]</scope>
    <source>
        <strain evidence="2 3">CBS 109695</strain>
    </source>
</reference>
<name>A0A165X3Y7_9AGAM</name>
<dbReference type="Proteomes" id="UP000076532">
    <property type="component" value="Unassembled WGS sequence"/>
</dbReference>
<feature type="repeat" description="WD" evidence="1">
    <location>
        <begin position="69"/>
        <end position="110"/>
    </location>
</feature>
<dbReference type="PROSITE" id="PS50082">
    <property type="entry name" value="WD_REPEATS_2"/>
    <property type="match status" value="5"/>
</dbReference>
<feature type="repeat" description="WD" evidence="1">
    <location>
        <begin position="160"/>
        <end position="186"/>
    </location>
</feature>
<keyword evidence="1" id="KW-0853">WD repeat</keyword>
<keyword evidence="3" id="KW-1185">Reference proteome</keyword>
<dbReference type="Gene3D" id="2.130.10.10">
    <property type="entry name" value="YVTN repeat-like/Quinoprotein amine dehydrogenase"/>
    <property type="match status" value="3"/>
</dbReference>
<feature type="repeat" description="WD" evidence="1">
    <location>
        <begin position="239"/>
        <end position="280"/>
    </location>
</feature>
<dbReference type="PANTHER" id="PTHR19879:SF9">
    <property type="entry name" value="TRANSCRIPTION INITIATION FACTOR TFIID SUBUNIT 5"/>
    <property type="match status" value="1"/>
</dbReference>
<dbReference type="PROSITE" id="PS50294">
    <property type="entry name" value="WD_REPEATS_REGION"/>
    <property type="match status" value="3"/>
</dbReference>
<dbReference type="InterPro" id="IPR011047">
    <property type="entry name" value="Quinoprotein_ADH-like_sf"/>
</dbReference>
<dbReference type="OrthoDB" id="6262491at2759"/>
<feature type="non-terminal residue" evidence="2">
    <location>
        <position position="438"/>
    </location>
</feature>
<dbReference type="SMART" id="SM00320">
    <property type="entry name" value="WD40"/>
    <property type="match status" value="9"/>
</dbReference>
<sequence length="438" mass="47894">MIAAGTREGSVAAWSVPDGRKRLRLRKVHQESVRAIAFYPDGTRLVTASRDATLLVLCASSGRVLVGPLHGHNQCIISVAISPDGSFIFSGDKTGVLRSWCAKTGSMLPFWYRNSSPINSISFSHDGKWVVCGSATRAFRTDYRRPGMSLRWYREVPTVVRCIAFSPDGQMVAAGTRDGSVATWSIPDGHQGLPLRKVHKDSVRAIAFYPDGTRLVTASRDTTLLVLCPFSGSVLLCPLRGHTQCIVSVAISPDGCFIFSGDKAGVLRCWCAKTGAMLAFHYRSSSPINSISFSHDGKWVVCGSARLLFFEWQAEAGKWHFADYETKSFREAKDISSVALFPGDNVIVCAAGNRVQMWTVKGKEVAKEFDMSAKVHSISTSPDGRHFVSGSARGELCICDMRDRKRVATTKVINPSILTTASDMDLYTVVFSPDGKYI</sequence>
<dbReference type="AlphaFoldDB" id="A0A165X3Y7"/>
<dbReference type="SUPFAM" id="SSF50998">
    <property type="entry name" value="Quinoprotein alcohol dehydrogenase-like"/>
    <property type="match status" value="1"/>
</dbReference>
<evidence type="ECO:0000313" key="2">
    <source>
        <dbReference type="EMBL" id="KZP08177.1"/>
    </source>
</evidence>
<dbReference type="InterPro" id="IPR015943">
    <property type="entry name" value="WD40/YVTN_repeat-like_dom_sf"/>
</dbReference>
<dbReference type="STRING" id="436010.A0A165X3Y7"/>
<accession>A0A165X3Y7</accession>